<sequence>MTTLTPHWRCLTSTDLDALCAIADIVHPDFFEQPTVLAERAALYPEGARLLELNGVASGYVLSHPWRFGQLPELNCLLGTIPADADTFYIHDLAVLPPARGSGAAPAIVADLVEHAKAKGFASMSLTAVNGSIGFWQRQGFVQESLRRLADKLESYEPEACYMVRGLG</sequence>
<feature type="domain" description="N-acetyltransferase" evidence="1">
    <location>
        <begin position="6"/>
        <end position="168"/>
    </location>
</feature>
<evidence type="ECO:0000313" key="2">
    <source>
        <dbReference type="EMBL" id="WDR07165.1"/>
    </source>
</evidence>
<dbReference type="CDD" id="cd04301">
    <property type="entry name" value="NAT_SF"/>
    <property type="match status" value="1"/>
</dbReference>
<dbReference type="RefSeq" id="WP_282212678.1">
    <property type="nucleotide sequence ID" value="NZ_CP118247.1"/>
</dbReference>
<organism evidence="2 3">
    <name type="scientific">Devosia rhodophyticola</name>
    <dbReference type="NCBI Taxonomy" id="3026423"/>
    <lineage>
        <taxon>Bacteria</taxon>
        <taxon>Pseudomonadati</taxon>
        <taxon>Pseudomonadota</taxon>
        <taxon>Alphaproteobacteria</taxon>
        <taxon>Hyphomicrobiales</taxon>
        <taxon>Devosiaceae</taxon>
        <taxon>Devosia</taxon>
    </lineage>
</organism>
<dbReference type="InterPro" id="IPR016181">
    <property type="entry name" value="Acyl_CoA_acyltransferase"/>
</dbReference>
<dbReference type="PROSITE" id="PS51186">
    <property type="entry name" value="GNAT"/>
    <property type="match status" value="1"/>
</dbReference>
<gene>
    <name evidence="2" type="ORF">PSQ90_06980</name>
</gene>
<accession>A0ABY7Z1S3</accession>
<dbReference type="Gene3D" id="3.40.630.30">
    <property type="match status" value="1"/>
</dbReference>
<dbReference type="Proteomes" id="UP001222118">
    <property type="component" value="Chromosome"/>
</dbReference>
<evidence type="ECO:0000259" key="1">
    <source>
        <dbReference type="PROSITE" id="PS51186"/>
    </source>
</evidence>
<name>A0ABY7Z1S3_9HYPH</name>
<protein>
    <submittedName>
        <fullName evidence="2">GNAT family N-acetyltransferase</fullName>
    </submittedName>
</protein>
<keyword evidence="3" id="KW-1185">Reference proteome</keyword>
<proteinExistence type="predicted"/>
<dbReference type="SUPFAM" id="SSF55729">
    <property type="entry name" value="Acyl-CoA N-acyltransferases (Nat)"/>
    <property type="match status" value="1"/>
</dbReference>
<evidence type="ECO:0000313" key="3">
    <source>
        <dbReference type="Proteomes" id="UP001222118"/>
    </source>
</evidence>
<dbReference type="InterPro" id="IPR000182">
    <property type="entry name" value="GNAT_dom"/>
</dbReference>
<dbReference type="Pfam" id="PF00583">
    <property type="entry name" value="Acetyltransf_1"/>
    <property type="match status" value="1"/>
</dbReference>
<dbReference type="EMBL" id="CP118247">
    <property type="protein sequence ID" value="WDR07165.1"/>
    <property type="molecule type" value="Genomic_DNA"/>
</dbReference>
<reference evidence="2 3" key="1">
    <citation type="submission" date="2023-02" db="EMBL/GenBank/DDBJ databases">
        <title>Devosia chondri sp. nov., isolated from the phycosphere of marine algae.</title>
        <authorList>
            <person name="Kim J.M."/>
            <person name="Lee J.K."/>
            <person name="Choi B.J."/>
            <person name="Bayburt H."/>
            <person name="Jeon C.O."/>
        </authorList>
    </citation>
    <scope>NUCLEOTIDE SEQUENCE [LARGE SCALE GENOMIC DNA]</scope>
    <source>
        <strain evidence="2 3">G2-5</strain>
    </source>
</reference>